<dbReference type="PROSITE" id="PS00106">
    <property type="entry name" value="GALACTOKINASE"/>
    <property type="match status" value="1"/>
</dbReference>
<dbReference type="InterPro" id="IPR006204">
    <property type="entry name" value="GHMP_kinase_N_dom"/>
</dbReference>
<evidence type="ECO:0000256" key="1">
    <source>
        <dbReference type="ARBA" id="ARBA00006566"/>
    </source>
</evidence>
<dbReference type="PANTHER" id="PTHR10457">
    <property type="entry name" value="MEVALONATE KINASE/GALACTOKINASE"/>
    <property type="match status" value="1"/>
</dbReference>
<evidence type="ECO:0000256" key="5">
    <source>
        <dbReference type="ARBA" id="ARBA00022741"/>
    </source>
</evidence>
<dbReference type="PIRSF" id="PIRSF000530">
    <property type="entry name" value="Galactokinase"/>
    <property type="match status" value="1"/>
</dbReference>
<accession>A0AA45C8B5</accession>
<organism evidence="15 16">
    <name type="scientific">Oceanotoga teriensis</name>
    <dbReference type="NCBI Taxonomy" id="515440"/>
    <lineage>
        <taxon>Bacteria</taxon>
        <taxon>Thermotogati</taxon>
        <taxon>Thermotogota</taxon>
        <taxon>Thermotogae</taxon>
        <taxon>Petrotogales</taxon>
        <taxon>Petrotogaceae</taxon>
        <taxon>Oceanotoga</taxon>
    </lineage>
</organism>
<dbReference type="SUPFAM" id="SSF55060">
    <property type="entry name" value="GHMP Kinase, C-terminal domain"/>
    <property type="match status" value="1"/>
</dbReference>
<dbReference type="Proteomes" id="UP000245921">
    <property type="component" value="Unassembled WGS sequence"/>
</dbReference>
<dbReference type="Gene3D" id="3.30.230.10">
    <property type="match status" value="1"/>
</dbReference>
<feature type="domain" description="GHMP kinase N-terminal" evidence="12">
    <location>
        <begin position="92"/>
        <end position="181"/>
    </location>
</feature>
<keyword evidence="5" id="KW-0547">Nucleotide-binding</keyword>
<dbReference type="AlphaFoldDB" id="A0AA45C8B5"/>
<dbReference type="Gene3D" id="3.30.70.890">
    <property type="entry name" value="GHMP kinase, C-terminal domain"/>
    <property type="match status" value="1"/>
</dbReference>
<dbReference type="GO" id="GO:0046872">
    <property type="term" value="F:metal ion binding"/>
    <property type="evidence" value="ECO:0007669"/>
    <property type="project" value="UniProtKB-KW"/>
</dbReference>
<evidence type="ECO:0000256" key="10">
    <source>
        <dbReference type="ARBA" id="ARBA00023277"/>
    </source>
</evidence>
<proteinExistence type="inferred from homology"/>
<comment type="caution">
    <text evidence="15">The sequence shown here is derived from an EMBL/GenBank/DDBJ whole genome shotgun (WGS) entry which is preliminary data.</text>
</comment>
<evidence type="ECO:0000313" key="15">
    <source>
        <dbReference type="EMBL" id="PWJ95893.1"/>
    </source>
</evidence>
<dbReference type="PRINTS" id="PR00473">
    <property type="entry name" value="GALCTOKINASE"/>
</dbReference>
<dbReference type="Pfam" id="PF00288">
    <property type="entry name" value="GHMP_kinases_N"/>
    <property type="match status" value="1"/>
</dbReference>
<dbReference type="Pfam" id="PF10509">
    <property type="entry name" value="GalKase_gal_bdg"/>
    <property type="match status" value="1"/>
</dbReference>
<dbReference type="InterPro" id="IPR000705">
    <property type="entry name" value="Galactokinase"/>
</dbReference>
<dbReference type="NCBIfam" id="TIGR00131">
    <property type="entry name" value="gal_kin"/>
    <property type="match status" value="1"/>
</dbReference>
<dbReference type="PRINTS" id="PR00959">
    <property type="entry name" value="MEVGALKINASE"/>
</dbReference>
<evidence type="ECO:0000256" key="7">
    <source>
        <dbReference type="ARBA" id="ARBA00022840"/>
    </source>
</evidence>
<evidence type="ECO:0000259" key="12">
    <source>
        <dbReference type="Pfam" id="PF00288"/>
    </source>
</evidence>
<keyword evidence="10" id="KW-0119">Carbohydrate metabolism</keyword>
<sequence>MKKFYNEFLKIYGKSDKNISLYFCPGRVNLIGEHIDYNGGKVLPAALSIGIYGFIREREDNLIKVISMNIPNSIKIDIKSDLFFNKEDGWGNYIKGIIKYLKEDNFNIKGFDILLYSTLPDSSGLSSSAALEVLMGFMFLDMSDYKNIDKKYLSMLGKKVENKFLGINSGIMDQFSVAFGKKDNAILLNTDKLDYTYIPTNFGDYRLMILNTNKKRGLGESKYNERRKECEEALNIIQEHKKIEHLCQADIEDLEYLKDEKVLFKRAKHVIKENKRVYKSIEALNNNNNIKFFGEILNKSHESLKNDYEVTGKYLDCIVSIAQSHESCIGSRMTGAGFGGCAIALIDKKNINEFKNFVNRNYFDEMGLKCEIYEIKIEDGVKKLC</sequence>
<reference evidence="15 16" key="1">
    <citation type="submission" date="2018-05" db="EMBL/GenBank/DDBJ databases">
        <title>Genomic Encyclopedia of Type Strains, Phase IV (KMG-IV): sequencing the most valuable type-strain genomes for metagenomic binning, comparative biology and taxonomic classification.</title>
        <authorList>
            <person name="Goeker M."/>
        </authorList>
    </citation>
    <scope>NUCLEOTIDE SEQUENCE [LARGE SCALE GENOMIC DNA]</scope>
    <source>
        <strain evidence="15 16">DSM 24906</strain>
    </source>
</reference>
<dbReference type="EMBL" id="QGGI01000003">
    <property type="protein sequence ID" value="PWJ95893.1"/>
    <property type="molecule type" value="Genomic_DNA"/>
</dbReference>
<keyword evidence="16" id="KW-1185">Reference proteome</keyword>
<evidence type="ECO:0000256" key="8">
    <source>
        <dbReference type="ARBA" id="ARBA00022842"/>
    </source>
</evidence>
<feature type="domain" description="GHMP kinase C-terminal" evidence="13">
    <location>
        <begin position="282"/>
        <end position="362"/>
    </location>
</feature>
<keyword evidence="9" id="KW-0299">Galactose metabolism</keyword>
<evidence type="ECO:0000256" key="9">
    <source>
        <dbReference type="ARBA" id="ARBA00023144"/>
    </source>
</evidence>
<evidence type="ECO:0000256" key="6">
    <source>
        <dbReference type="ARBA" id="ARBA00022777"/>
    </source>
</evidence>
<feature type="domain" description="Galactokinase N-terminal" evidence="14">
    <location>
        <begin position="6"/>
        <end position="56"/>
    </location>
</feature>
<dbReference type="InterPro" id="IPR013750">
    <property type="entry name" value="GHMP_kinase_C_dom"/>
</dbReference>
<keyword evidence="3" id="KW-0808">Transferase</keyword>
<dbReference type="PROSITE" id="PS00627">
    <property type="entry name" value="GHMP_KINASES_ATP"/>
    <property type="match status" value="1"/>
</dbReference>
<keyword evidence="7" id="KW-0067">ATP-binding</keyword>
<dbReference type="NCBIfam" id="NF003705">
    <property type="entry name" value="PRK05322.1"/>
    <property type="match status" value="1"/>
</dbReference>
<evidence type="ECO:0000259" key="13">
    <source>
        <dbReference type="Pfam" id="PF08544"/>
    </source>
</evidence>
<dbReference type="GO" id="GO:0004335">
    <property type="term" value="F:galactokinase activity"/>
    <property type="evidence" value="ECO:0007669"/>
    <property type="project" value="UniProtKB-UniRule"/>
</dbReference>
<protein>
    <recommendedName>
        <fullName evidence="11">Galactokinase</fullName>
        <ecNumber evidence="11">2.7.1.6</ecNumber>
    </recommendedName>
</protein>
<dbReference type="GO" id="GO:0005524">
    <property type="term" value="F:ATP binding"/>
    <property type="evidence" value="ECO:0007669"/>
    <property type="project" value="UniProtKB-UniRule"/>
</dbReference>
<gene>
    <name evidence="15" type="ORF">C7380_10371</name>
</gene>
<name>A0AA45C8B5_9BACT</name>
<evidence type="ECO:0000256" key="2">
    <source>
        <dbReference type="ARBA" id="ARBA00022490"/>
    </source>
</evidence>
<dbReference type="InterPro" id="IPR006206">
    <property type="entry name" value="Mevalonate/galactokinase"/>
</dbReference>
<dbReference type="InterPro" id="IPR019741">
    <property type="entry name" value="Galactokinase_CS"/>
</dbReference>
<dbReference type="InterPro" id="IPR036554">
    <property type="entry name" value="GHMP_kinase_C_sf"/>
</dbReference>
<dbReference type="InterPro" id="IPR019539">
    <property type="entry name" value="GalKase_N"/>
</dbReference>
<dbReference type="Pfam" id="PF08544">
    <property type="entry name" value="GHMP_kinases_C"/>
    <property type="match status" value="1"/>
</dbReference>
<evidence type="ECO:0000256" key="11">
    <source>
        <dbReference type="NCBIfam" id="TIGR00131"/>
    </source>
</evidence>
<evidence type="ECO:0000259" key="14">
    <source>
        <dbReference type="Pfam" id="PF10509"/>
    </source>
</evidence>
<comment type="similarity">
    <text evidence="1">Belongs to the GHMP kinase family. GalK subfamily.</text>
</comment>
<keyword evidence="6" id="KW-0418">Kinase</keyword>
<evidence type="ECO:0000256" key="3">
    <source>
        <dbReference type="ARBA" id="ARBA00022679"/>
    </source>
</evidence>
<dbReference type="GO" id="GO:0006012">
    <property type="term" value="P:galactose metabolic process"/>
    <property type="evidence" value="ECO:0007669"/>
    <property type="project" value="UniProtKB-UniRule"/>
</dbReference>
<keyword evidence="2" id="KW-0963">Cytoplasm</keyword>
<keyword evidence="4" id="KW-0479">Metal-binding</keyword>
<dbReference type="RefSeq" id="WP_109604011.1">
    <property type="nucleotide sequence ID" value="NZ_QGGI01000003.1"/>
</dbReference>
<dbReference type="InterPro" id="IPR014721">
    <property type="entry name" value="Ribsml_uS5_D2-typ_fold_subgr"/>
</dbReference>
<dbReference type="InterPro" id="IPR020568">
    <property type="entry name" value="Ribosomal_Su5_D2-typ_SF"/>
</dbReference>
<dbReference type="EC" id="2.7.1.6" evidence="11"/>
<keyword evidence="8" id="KW-0460">Magnesium</keyword>
<evidence type="ECO:0000313" key="16">
    <source>
        <dbReference type="Proteomes" id="UP000245921"/>
    </source>
</evidence>
<dbReference type="PANTHER" id="PTHR10457:SF7">
    <property type="entry name" value="GALACTOKINASE-RELATED"/>
    <property type="match status" value="1"/>
</dbReference>
<dbReference type="InterPro" id="IPR006203">
    <property type="entry name" value="GHMP_knse_ATP-bd_CS"/>
</dbReference>
<evidence type="ECO:0000256" key="4">
    <source>
        <dbReference type="ARBA" id="ARBA00022723"/>
    </source>
</evidence>
<dbReference type="FunFam" id="3.30.230.10:FF:000017">
    <property type="entry name" value="Galactokinase"/>
    <property type="match status" value="1"/>
</dbReference>
<dbReference type="GO" id="GO:0005829">
    <property type="term" value="C:cytosol"/>
    <property type="evidence" value="ECO:0007669"/>
    <property type="project" value="TreeGrafter"/>
</dbReference>
<dbReference type="FunFam" id="3.30.70.890:FF:000001">
    <property type="entry name" value="Galactokinase"/>
    <property type="match status" value="1"/>
</dbReference>
<dbReference type="SUPFAM" id="SSF54211">
    <property type="entry name" value="Ribosomal protein S5 domain 2-like"/>
    <property type="match status" value="1"/>
</dbReference>